<accession>A0AC58SRR4</accession>
<keyword evidence="1" id="KW-1185">Reference proteome</keyword>
<reference evidence="2" key="2">
    <citation type="submission" date="2025-08" db="UniProtKB">
        <authorList>
            <consortium name="RefSeq"/>
        </authorList>
    </citation>
    <scope>IDENTIFICATION</scope>
    <source>
        <tissue evidence="2">Leaf</tissue>
    </source>
</reference>
<evidence type="ECO:0000313" key="2">
    <source>
        <dbReference type="RefSeq" id="XP_075087659.1"/>
    </source>
</evidence>
<gene>
    <name evidence="2" type="primary">LOC142169661</name>
</gene>
<organism evidence="1 2">
    <name type="scientific">Nicotiana tabacum</name>
    <name type="common">Common tobacco</name>
    <dbReference type="NCBI Taxonomy" id="4097"/>
    <lineage>
        <taxon>Eukaryota</taxon>
        <taxon>Viridiplantae</taxon>
        <taxon>Streptophyta</taxon>
        <taxon>Embryophyta</taxon>
        <taxon>Tracheophyta</taxon>
        <taxon>Spermatophyta</taxon>
        <taxon>Magnoliopsida</taxon>
        <taxon>eudicotyledons</taxon>
        <taxon>Gunneridae</taxon>
        <taxon>Pentapetalae</taxon>
        <taxon>asterids</taxon>
        <taxon>lamiids</taxon>
        <taxon>Solanales</taxon>
        <taxon>Solanaceae</taxon>
        <taxon>Nicotianoideae</taxon>
        <taxon>Nicotianeae</taxon>
        <taxon>Nicotiana</taxon>
    </lineage>
</organism>
<reference evidence="1" key="1">
    <citation type="journal article" date="2014" name="Nat. Commun.">
        <title>The tobacco genome sequence and its comparison with those of tomato and potato.</title>
        <authorList>
            <person name="Sierro N."/>
            <person name="Battey J.N."/>
            <person name="Ouadi S."/>
            <person name="Bakaher N."/>
            <person name="Bovet L."/>
            <person name="Willig A."/>
            <person name="Goepfert S."/>
            <person name="Peitsch M.C."/>
            <person name="Ivanov N.V."/>
        </authorList>
    </citation>
    <scope>NUCLEOTIDE SEQUENCE [LARGE SCALE GENOMIC DNA]</scope>
</reference>
<dbReference type="RefSeq" id="XP_075087659.1">
    <property type="nucleotide sequence ID" value="XM_075231558.1"/>
</dbReference>
<dbReference type="Proteomes" id="UP000790787">
    <property type="component" value="Chromosome 15"/>
</dbReference>
<name>A0AC58SRR4_TOBAC</name>
<protein>
    <submittedName>
        <fullName evidence="2">Uncharacterized protein LOC142169661</fullName>
    </submittedName>
</protein>
<evidence type="ECO:0000313" key="1">
    <source>
        <dbReference type="Proteomes" id="UP000790787"/>
    </source>
</evidence>
<sequence>MTLGVWTFFMDGASNVKGSGLGLVLVTPSGETLRQAIKIIPLTNNESGYKALVTGLELARGVGSKVIEIKCDFQLVVNHLYGIFDTKEEHMQHYMNKVKSLLARFREWSIIHIPREENIEVDALANLGSSTEMKGSDSRTVINNLHSILDVDGYCEVNSTNLFWNWRNEFVEYLRHGKLPEDPKASRALRTKAARYCLMDGHLYRRSYQGSLA</sequence>
<proteinExistence type="predicted"/>